<dbReference type="AlphaFoldDB" id="A0A6V7VA40"/>
<accession>A0A6V7VA40</accession>
<dbReference type="EMBL" id="CAJEWN010000188">
    <property type="protein sequence ID" value="CAD2171682.1"/>
    <property type="molecule type" value="Genomic_DNA"/>
</dbReference>
<evidence type="ECO:0000313" key="1">
    <source>
        <dbReference type="EMBL" id="CAD2171682.1"/>
    </source>
</evidence>
<dbReference type="Proteomes" id="UP000580250">
    <property type="component" value="Unassembled WGS sequence"/>
</dbReference>
<comment type="caution">
    <text evidence="1">The sequence shown here is derived from an EMBL/GenBank/DDBJ whole genome shotgun (WGS) entry which is preliminary data.</text>
</comment>
<reference evidence="1 2" key="1">
    <citation type="submission" date="2020-08" db="EMBL/GenBank/DDBJ databases">
        <authorList>
            <person name="Koutsovoulos G."/>
            <person name="Danchin GJ E."/>
        </authorList>
    </citation>
    <scope>NUCLEOTIDE SEQUENCE [LARGE SCALE GENOMIC DNA]</scope>
</reference>
<gene>
    <name evidence="1" type="ORF">MENT_LOCUS23188</name>
</gene>
<evidence type="ECO:0000313" key="2">
    <source>
        <dbReference type="Proteomes" id="UP000580250"/>
    </source>
</evidence>
<sequence>MFPSNLTQYHEFLINVGNDVGRTSQFMANYIPTKLNMSGPIEKLIISDTINRFNGSGDISHLQYNNLLNLIYENLKHIGDKKIEKQILIYPSEEAIKQYNGINICPEYWCDLVLNQRGVNVVITRFNKNNAFLAKSLKIRVGELKPKILDVLKKKYYLGLKELLEEFKSNNISLVDQFSIKTASIIRHKTFCSVACKSYSITKSYQEETELPFIDEIAYHNLRDKGWFDDNTCYAIYFFS</sequence>
<dbReference type="OrthoDB" id="5890362at2759"/>
<protein>
    <submittedName>
        <fullName evidence="1">Uncharacterized protein</fullName>
    </submittedName>
</protein>
<proteinExistence type="predicted"/>
<organism evidence="1 2">
    <name type="scientific">Meloidogyne enterolobii</name>
    <name type="common">Root-knot nematode worm</name>
    <name type="synonym">Meloidogyne mayaguensis</name>
    <dbReference type="NCBI Taxonomy" id="390850"/>
    <lineage>
        <taxon>Eukaryota</taxon>
        <taxon>Metazoa</taxon>
        <taxon>Ecdysozoa</taxon>
        <taxon>Nematoda</taxon>
        <taxon>Chromadorea</taxon>
        <taxon>Rhabditida</taxon>
        <taxon>Tylenchina</taxon>
        <taxon>Tylenchomorpha</taxon>
        <taxon>Tylenchoidea</taxon>
        <taxon>Meloidogynidae</taxon>
        <taxon>Meloidogyninae</taxon>
        <taxon>Meloidogyne</taxon>
    </lineage>
</organism>
<name>A0A6V7VA40_MELEN</name>